<dbReference type="KEGG" id="kne:92180484"/>
<dbReference type="EMBL" id="JBCAWK010000006">
    <property type="protein sequence ID" value="KAK8854488.1"/>
    <property type="molecule type" value="Genomic_DNA"/>
</dbReference>
<dbReference type="RefSeq" id="XP_066802726.1">
    <property type="nucleotide sequence ID" value="XM_066946334.1"/>
</dbReference>
<evidence type="ECO:0000313" key="2">
    <source>
        <dbReference type="EMBL" id="KAK8854488.1"/>
    </source>
</evidence>
<name>A0AAW0YWK8_9TREE</name>
<feature type="compositionally biased region" description="Acidic residues" evidence="1">
    <location>
        <begin position="414"/>
        <end position="425"/>
    </location>
</feature>
<accession>A0AAW0YWK8</accession>
<gene>
    <name evidence="2" type="ORF">IAR55_003226</name>
</gene>
<feature type="compositionally biased region" description="Polar residues" evidence="1">
    <location>
        <begin position="569"/>
        <end position="582"/>
    </location>
</feature>
<proteinExistence type="predicted"/>
<feature type="region of interest" description="Disordered" evidence="1">
    <location>
        <begin position="562"/>
        <end position="582"/>
    </location>
</feature>
<dbReference type="GeneID" id="92180484"/>
<comment type="caution">
    <text evidence="2">The sequence shown here is derived from an EMBL/GenBank/DDBJ whole genome shotgun (WGS) entry which is preliminary data.</text>
</comment>
<sequence length="582" mass="64502">MRPANAQDHIELVGPFPAWFQELGKSNEPHLSRPHASDIPAVSRNKLTGRYSYLAHLGARQILGLAHQPFSYVDLKNTVEAGFDYWSGKLFTIRNEPMAMSQLIQDEIEFHFSHVPPTFPSWSPLTGNRETFCANVIIRVLHTNLSQYIFWLEARDAINRIENLGVGERRREGGPSEEVEKEFAILRDLAITMEIEAKVNRRLMYAGGPGKDHLQASLAKPFGVSENLVNDLRFKMKKPLEEVGNDSPLDAAFALLCLNEEESGWTGNAGGCVKQMAFEQACWDESSLKDKYPYAIQMVIGEHALAQSLVEALPPRHSTSASSSQSSVPRTLSVRLHIAQSALADALEVIPNQSRLCDRSSASSHCQAFWEAMEKCLTLNCRQMQLPEELVENLYPFMGASVEAPIWKPRSEAELDGGDATEAEDAVSSNGAGSSRSGSSRNGGEEEKISDLASPVFYVNRKEIKLWRKVFDPQGGTTTVSKSDDVLQMFRSLGFNVFSLGGSFVQLEPPDLAGPAWIMRIPHAKTLPEETYFLPLPSIGSALQGMYGWDISWFARKKDDPMPSAEQIGETTTENVNGDSLH</sequence>
<keyword evidence="3" id="KW-1185">Reference proteome</keyword>
<dbReference type="Proteomes" id="UP001388673">
    <property type="component" value="Unassembled WGS sequence"/>
</dbReference>
<evidence type="ECO:0000256" key="1">
    <source>
        <dbReference type="SAM" id="MobiDB-lite"/>
    </source>
</evidence>
<dbReference type="AlphaFoldDB" id="A0AAW0YWK8"/>
<organism evidence="2 3">
    <name type="scientific">Kwoniella newhampshirensis</name>
    <dbReference type="NCBI Taxonomy" id="1651941"/>
    <lineage>
        <taxon>Eukaryota</taxon>
        <taxon>Fungi</taxon>
        <taxon>Dikarya</taxon>
        <taxon>Basidiomycota</taxon>
        <taxon>Agaricomycotina</taxon>
        <taxon>Tremellomycetes</taxon>
        <taxon>Tremellales</taxon>
        <taxon>Cryptococcaceae</taxon>
        <taxon>Kwoniella</taxon>
    </lineage>
</organism>
<feature type="region of interest" description="Disordered" evidence="1">
    <location>
        <begin position="413"/>
        <end position="448"/>
    </location>
</feature>
<protein>
    <submittedName>
        <fullName evidence="2">Uncharacterized protein</fullName>
    </submittedName>
</protein>
<evidence type="ECO:0000313" key="3">
    <source>
        <dbReference type="Proteomes" id="UP001388673"/>
    </source>
</evidence>
<reference evidence="2 3" key="1">
    <citation type="journal article" date="2024" name="bioRxiv">
        <title>Comparative genomics of Cryptococcus and Kwoniella reveals pathogenesis evolution and contrasting karyotype dynamics via intercentromeric recombination or chromosome fusion.</title>
        <authorList>
            <person name="Coelho M.A."/>
            <person name="David-Palma M."/>
            <person name="Shea T."/>
            <person name="Bowers K."/>
            <person name="McGinley-Smith S."/>
            <person name="Mohammad A.W."/>
            <person name="Gnirke A."/>
            <person name="Yurkov A.M."/>
            <person name="Nowrousian M."/>
            <person name="Sun S."/>
            <person name="Cuomo C.A."/>
            <person name="Heitman J."/>
        </authorList>
    </citation>
    <scope>NUCLEOTIDE SEQUENCE [LARGE SCALE GENOMIC DNA]</scope>
    <source>
        <strain evidence="2 3">CBS 13917</strain>
    </source>
</reference>
<feature type="compositionally biased region" description="Low complexity" evidence="1">
    <location>
        <begin position="428"/>
        <end position="442"/>
    </location>
</feature>